<comment type="caution">
    <text evidence="1">The sequence shown here is derived from an EMBL/GenBank/DDBJ whole genome shotgun (WGS) entry which is preliminary data.</text>
</comment>
<reference evidence="1" key="1">
    <citation type="submission" date="2023-07" db="EMBL/GenBank/DDBJ databases">
        <authorList>
            <consortium name="CYATHOMIX"/>
        </authorList>
    </citation>
    <scope>NUCLEOTIDE SEQUENCE</scope>
    <source>
        <strain evidence="1">N/A</strain>
    </source>
</reference>
<dbReference type="SUPFAM" id="SSF48726">
    <property type="entry name" value="Immunoglobulin"/>
    <property type="match status" value="1"/>
</dbReference>
<keyword evidence="2" id="KW-1185">Reference proteome</keyword>
<evidence type="ECO:0000313" key="2">
    <source>
        <dbReference type="Proteomes" id="UP001176961"/>
    </source>
</evidence>
<dbReference type="AlphaFoldDB" id="A0AA36GLB9"/>
<feature type="non-terminal residue" evidence="1">
    <location>
        <position position="1"/>
    </location>
</feature>
<feature type="non-terminal residue" evidence="1">
    <location>
        <position position="175"/>
    </location>
</feature>
<protein>
    <submittedName>
        <fullName evidence="1">Uncharacterized protein</fullName>
    </submittedName>
</protein>
<dbReference type="EMBL" id="CATQJL010000112">
    <property type="protein sequence ID" value="CAJ0594174.1"/>
    <property type="molecule type" value="Genomic_DNA"/>
</dbReference>
<gene>
    <name evidence="1" type="ORF">CYNAS_LOCUS6157</name>
</gene>
<proteinExistence type="predicted"/>
<dbReference type="InterPro" id="IPR036179">
    <property type="entry name" value="Ig-like_dom_sf"/>
</dbReference>
<sequence>QTSIYYRIRAALWVTLLTKLLRKRDIATAEVSIQSFNGLQVVVLENEIVSLICPNCDLDDTDVKFIQYKHNESKSIIGQWYEPGEECLLRYKVSVNDNGTYTCINGGEGKIWEVSLIVLRHETDEPTLNLRISSPKAVPQKVTIAWSIANVKSFLQRQYVSVVLQNARMWCCFRC</sequence>
<organism evidence="1 2">
    <name type="scientific">Cylicocyclus nassatus</name>
    <name type="common">Nematode worm</name>
    <dbReference type="NCBI Taxonomy" id="53992"/>
    <lineage>
        <taxon>Eukaryota</taxon>
        <taxon>Metazoa</taxon>
        <taxon>Ecdysozoa</taxon>
        <taxon>Nematoda</taxon>
        <taxon>Chromadorea</taxon>
        <taxon>Rhabditida</taxon>
        <taxon>Rhabditina</taxon>
        <taxon>Rhabditomorpha</taxon>
        <taxon>Strongyloidea</taxon>
        <taxon>Strongylidae</taxon>
        <taxon>Cylicocyclus</taxon>
    </lineage>
</organism>
<accession>A0AA36GLB9</accession>
<evidence type="ECO:0000313" key="1">
    <source>
        <dbReference type="EMBL" id="CAJ0594174.1"/>
    </source>
</evidence>
<name>A0AA36GLB9_CYLNA</name>
<dbReference type="Proteomes" id="UP001176961">
    <property type="component" value="Unassembled WGS sequence"/>
</dbReference>